<dbReference type="InterPro" id="IPR017856">
    <property type="entry name" value="Integrase-like_N"/>
</dbReference>
<dbReference type="EMBL" id="FNQR01000011">
    <property type="protein sequence ID" value="SEA94622.1"/>
    <property type="molecule type" value="Genomic_DNA"/>
</dbReference>
<dbReference type="AlphaFoldDB" id="A0A1H4FDR4"/>
<evidence type="ECO:0000256" key="7">
    <source>
        <dbReference type="SAM" id="MobiDB-lite"/>
    </source>
</evidence>
<name>A0A1H4FDR4_9BACI</name>
<reference evidence="10 11" key="1">
    <citation type="submission" date="2016-10" db="EMBL/GenBank/DDBJ databases">
        <authorList>
            <person name="de Groot N.N."/>
        </authorList>
    </citation>
    <scope>NUCLEOTIDE SEQUENCE [LARGE SCALE GENOMIC DNA]</scope>
    <source>
        <strain evidence="10 11">CCM7597</strain>
    </source>
</reference>
<evidence type="ECO:0000259" key="9">
    <source>
        <dbReference type="Pfam" id="PF20772"/>
    </source>
</evidence>
<dbReference type="NCBIfam" id="NF001030">
    <property type="entry name" value="PRK00110.1"/>
    <property type="match status" value="1"/>
</dbReference>
<feature type="region of interest" description="Disordered" evidence="7">
    <location>
        <begin position="1"/>
        <end position="21"/>
    </location>
</feature>
<dbReference type="Gene3D" id="3.30.70.980">
    <property type="match status" value="2"/>
</dbReference>
<dbReference type="InterPro" id="IPR002876">
    <property type="entry name" value="Transcrip_reg_TACO1-like"/>
</dbReference>
<feature type="domain" description="TACO1/YebC-like N-terminal" evidence="9">
    <location>
        <begin position="5"/>
        <end position="75"/>
    </location>
</feature>
<dbReference type="HAMAP" id="MF_00693">
    <property type="entry name" value="Transcrip_reg_TACO1"/>
    <property type="match status" value="1"/>
</dbReference>
<feature type="compositionally biased region" description="Basic residues" evidence="7">
    <location>
        <begin position="1"/>
        <end position="14"/>
    </location>
</feature>
<dbReference type="GO" id="GO:0005829">
    <property type="term" value="C:cytosol"/>
    <property type="evidence" value="ECO:0007669"/>
    <property type="project" value="TreeGrafter"/>
</dbReference>
<evidence type="ECO:0000256" key="3">
    <source>
        <dbReference type="ARBA" id="ARBA00023015"/>
    </source>
</evidence>
<dbReference type="InterPro" id="IPR026564">
    <property type="entry name" value="Transcrip_reg_TACO1-like_dom3"/>
</dbReference>
<sequence>MAGHSKWKNIQRRKNAQDAKRGKVFMKMAREIFVAAKEGGGDPEMNPSLRLAVDKAKASNMPNENIDRAIKKATGDLDGVSYEEITYEGYGPGGVAVMVKVLTDNKNRTAAEVRHAFNKNDGNLGENGCVSYMFDRKGYLVIDRSAHDVEEDDVMLEAIEAGAEEMETNEETFEVYTEPESFTEVKAALAQSGYTFETAEITMFPQTYTPVGEQETEKMLKLIDTLEDNDDVQDIYHNFEADEEVLEKLS</sequence>
<dbReference type="GO" id="GO:0003677">
    <property type="term" value="F:DNA binding"/>
    <property type="evidence" value="ECO:0007669"/>
    <property type="project" value="UniProtKB-UniRule"/>
</dbReference>
<dbReference type="Gene3D" id="1.10.10.200">
    <property type="match status" value="1"/>
</dbReference>
<evidence type="ECO:0000256" key="5">
    <source>
        <dbReference type="ARBA" id="ARBA00023163"/>
    </source>
</evidence>
<dbReference type="PANTHER" id="PTHR12532:SF6">
    <property type="entry name" value="TRANSCRIPTIONAL REGULATORY PROTEIN YEBC-RELATED"/>
    <property type="match status" value="1"/>
</dbReference>
<dbReference type="NCBIfam" id="TIGR01033">
    <property type="entry name" value="YebC/PmpR family DNA-binding transcriptional regulator"/>
    <property type="match status" value="1"/>
</dbReference>
<evidence type="ECO:0000256" key="4">
    <source>
        <dbReference type="ARBA" id="ARBA00023125"/>
    </source>
</evidence>
<keyword evidence="11" id="KW-1185">Reference proteome</keyword>
<protein>
    <recommendedName>
        <fullName evidence="6">Probable transcriptional regulatory protein SAMN05421743_11116</fullName>
    </recommendedName>
</protein>
<evidence type="ECO:0000256" key="1">
    <source>
        <dbReference type="ARBA" id="ARBA00008724"/>
    </source>
</evidence>
<dbReference type="Pfam" id="PF20772">
    <property type="entry name" value="TACO1_YebC_N"/>
    <property type="match status" value="1"/>
</dbReference>
<dbReference type="InterPro" id="IPR048300">
    <property type="entry name" value="TACO1_YebC-like_2nd/3rd_dom"/>
</dbReference>
<evidence type="ECO:0000313" key="11">
    <source>
        <dbReference type="Proteomes" id="UP000198584"/>
    </source>
</evidence>
<dbReference type="InterPro" id="IPR049083">
    <property type="entry name" value="TACO1_YebC_N"/>
</dbReference>
<proteinExistence type="inferred from homology"/>
<dbReference type="Pfam" id="PF01709">
    <property type="entry name" value="Transcrip_reg"/>
    <property type="match status" value="1"/>
</dbReference>
<dbReference type="STRING" id="571932.SAMN05421743_11116"/>
<gene>
    <name evidence="10" type="ORF">SAMN05421743_11116</name>
</gene>
<keyword evidence="2 6" id="KW-0963">Cytoplasm</keyword>
<dbReference type="FunFam" id="3.30.70.980:FF:000002">
    <property type="entry name" value="Probable transcriptional regulatory protein YebC"/>
    <property type="match status" value="1"/>
</dbReference>
<keyword evidence="5 6" id="KW-0804">Transcription</keyword>
<dbReference type="RefSeq" id="WP_093045473.1">
    <property type="nucleotide sequence ID" value="NZ_FNQR01000011.1"/>
</dbReference>
<comment type="subcellular location">
    <subcellularLocation>
        <location evidence="6">Cytoplasm</location>
    </subcellularLocation>
</comment>
<evidence type="ECO:0000259" key="8">
    <source>
        <dbReference type="Pfam" id="PF01709"/>
    </source>
</evidence>
<evidence type="ECO:0000256" key="6">
    <source>
        <dbReference type="HAMAP-Rule" id="MF_00693"/>
    </source>
</evidence>
<dbReference type="FunFam" id="1.10.10.200:FF:000002">
    <property type="entry name" value="Probable transcriptional regulatory protein CLM62_37755"/>
    <property type="match status" value="1"/>
</dbReference>
<dbReference type="NCBIfam" id="NF009044">
    <property type="entry name" value="PRK12378.1"/>
    <property type="match status" value="1"/>
</dbReference>
<dbReference type="OrthoDB" id="9781053at2"/>
<keyword evidence="4 6" id="KW-0238">DNA-binding</keyword>
<dbReference type="InterPro" id="IPR029072">
    <property type="entry name" value="YebC-like"/>
</dbReference>
<evidence type="ECO:0000256" key="2">
    <source>
        <dbReference type="ARBA" id="ARBA00022490"/>
    </source>
</evidence>
<dbReference type="Proteomes" id="UP000198584">
    <property type="component" value="Unassembled WGS sequence"/>
</dbReference>
<feature type="domain" description="TACO1/YebC-like second and third" evidence="8">
    <location>
        <begin position="82"/>
        <end position="239"/>
    </location>
</feature>
<keyword evidence="3 6" id="KW-0805">Transcription regulation</keyword>
<accession>A0A1H4FDR4</accession>
<dbReference type="PANTHER" id="PTHR12532">
    <property type="entry name" value="TRANSLATIONAL ACTIVATOR OF CYTOCHROME C OXIDASE 1"/>
    <property type="match status" value="1"/>
</dbReference>
<dbReference type="GO" id="GO:0006355">
    <property type="term" value="P:regulation of DNA-templated transcription"/>
    <property type="evidence" value="ECO:0007669"/>
    <property type="project" value="UniProtKB-UniRule"/>
</dbReference>
<dbReference type="SUPFAM" id="SSF75625">
    <property type="entry name" value="YebC-like"/>
    <property type="match status" value="1"/>
</dbReference>
<comment type="similarity">
    <text evidence="1 6">Belongs to the TACO1 family.</text>
</comment>
<evidence type="ECO:0000313" key="10">
    <source>
        <dbReference type="EMBL" id="SEA94622.1"/>
    </source>
</evidence>
<organism evidence="10 11">
    <name type="scientific">Thalassobacillus cyri</name>
    <dbReference type="NCBI Taxonomy" id="571932"/>
    <lineage>
        <taxon>Bacteria</taxon>
        <taxon>Bacillati</taxon>
        <taxon>Bacillota</taxon>
        <taxon>Bacilli</taxon>
        <taxon>Bacillales</taxon>
        <taxon>Bacillaceae</taxon>
        <taxon>Thalassobacillus</taxon>
    </lineage>
</organism>